<evidence type="ECO:0000313" key="2">
    <source>
        <dbReference type="Proteomes" id="UP000789525"/>
    </source>
</evidence>
<reference evidence="1" key="1">
    <citation type="submission" date="2021-06" db="EMBL/GenBank/DDBJ databases">
        <authorList>
            <person name="Kallberg Y."/>
            <person name="Tangrot J."/>
            <person name="Rosling A."/>
        </authorList>
    </citation>
    <scope>NUCLEOTIDE SEQUENCE</scope>
    <source>
        <strain evidence="1">CL356</strain>
    </source>
</reference>
<proteinExistence type="predicted"/>
<name>A0ACA9KC38_9GLOM</name>
<keyword evidence="2" id="KW-1185">Reference proteome</keyword>
<sequence>MDMSIQKSIPDLMSTLDKLEAEHLDTYLEEWYNKDLDKIKTV</sequence>
<comment type="caution">
    <text evidence="1">The sequence shown here is derived from an EMBL/GenBank/DDBJ whole genome shotgun (WGS) entry which is preliminary data.</text>
</comment>
<organism evidence="1 2">
    <name type="scientific">Acaulospora colombiana</name>
    <dbReference type="NCBI Taxonomy" id="27376"/>
    <lineage>
        <taxon>Eukaryota</taxon>
        <taxon>Fungi</taxon>
        <taxon>Fungi incertae sedis</taxon>
        <taxon>Mucoromycota</taxon>
        <taxon>Glomeromycotina</taxon>
        <taxon>Glomeromycetes</taxon>
        <taxon>Diversisporales</taxon>
        <taxon>Acaulosporaceae</taxon>
        <taxon>Acaulospora</taxon>
    </lineage>
</organism>
<dbReference type="Proteomes" id="UP000789525">
    <property type="component" value="Unassembled WGS sequence"/>
</dbReference>
<evidence type="ECO:0000313" key="1">
    <source>
        <dbReference type="EMBL" id="CAG8465085.1"/>
    </source>
</evidence>
<protein>
    <submittedName>
        <fullName evidence="1">12271_t:CDS:1</fullName>
    </submittedName>
</protein>
<dbReference type="EMBL" id="CAJVPT010001566">
    <property type="protein sequence ID" value="CAG8465085.1"/>
    <property type="molecule type" value="Genomic_DNA"/>
</dbReference>
<gene>
    <name evidence="1" type="ORF">ACOLOM_LOCUS1340</name>
</gene>
<accession>A0ACA9KC38</accession>